<gene>
    <name evidence="3" type="ORF">EV356DRAFT_386996</name>
</gene>
<organism evidence="3 4">
    <name type="scientific">Viridothelium virens</name>
    <name type="common">Speckled blister lichen</name>
    <name type="synonym">Trypethelium virens</name>
    <dbReference type="NCBI Taxonomy" id="1048519"/>
    <lineage>
        <taxon>Eukaryota</taxon>
        <taxon>Fungi</taxon>
        <taxon>Dikarya</taxon>
        <taxon>Ascomycota</taxon>
        <taxon>Pezizomycotina</taxon>
        <taxon>Dothideomycetes</taxon>
        <taxon>Dothideomycetes incertae sedis</taxon>
        <taxon>Trypetheliales</taxon>
        <taxon>Trypetheliaceae</taxon>
        <taxon>Viridothelium</taxon>
    </lineage>
</organism>
<evidence type="ECO:0000313" key="4">
    <source>
        <dbReference type="Proteomes" id="UP000800092"/>
    </source>
</evidence>
<feature type="compositionally biased region" description="Basic and acidic residues" evidence="1">
    <location>
        <begin position="364"/>
        <end position="379"/>
    </location>
</feature>
<reference evidence="3" key="1">
    <citation type="journal article" date="2020" name="Stud. Mycol.">
        <title>101 Dothideomycetes genomes: a test case for predicting lifestyles and emergence of pathogens.</title>
        <authorList>
            <person name="Haridas S."/>
            <person name="Albert R."/>
            <person name="Binder M."/>
            <person name="Bloem J."/>
            <person name="Labutti K."/>
            <person name="Salamov A."/>
            <person name="Andreopoulos B."/>
            <person name="Baker S."/>
            <person name="Barry K."/>
            <person name="Bills G."/>
            <person name="Bluhm B."/>
            <person name="Cannon C."/>
            <person name="Castanera R."/>
            <person name="Culley D."/>
            <person name="Daum C."/>
            <person name="Ezra D."/>
            <person name="Gonzalez J."/>
            <person name="Henrissat B."/>
            <person name="Kuo A."/>
            <person name="Liang C."/>
            <person name="Lipzen A."/>
            <person name="Lutzoni F."/>
            <person name="Magnuson J."/>
            <person name="Mondo S."/>
            <person name="Nolan M."/>
            <person name="Ohm R."/>
            <person name="Pangilinan J."/>
            <person name="Park H.-J."/>
            <person name="Ramirez L."/>
            <person name="Alfaro M."/>
            <person name="Sun H."/>
            <person name="Tritt A."/>
            <person name="Yoshinaga Y."/>
            <person name="Zwiers L.-H."/>
            <person name="Turgeon B."/>
            <person name="Goodwin S."/>
            <person name="Spatafora J."/>
            <person name="Crous P."/>
            <person name="Grigoriev I."/>
        </authorList>
    </citation>
    <scope>NUCLEOTIDE SEQUENCE</scope>
    <source>
        <strain evidence="3">Tuck. ex Michener</strain>
    </source>
</reference>
<keyword evidence="2" id="KW-0732">Signal</keyword>
<sequence>MAKHVLSSALFAAALLISPVAWAIPSHHGHNIHLLHPRTQPKAGPARPASSVTNPEGDQMADWWATQNLDNTTSGQLPGIFKTLFSSGIINTAYIDSTFNKLQELGDVDWRSPNKSQLAMGFHNKMQQMDNNLDQFNNRTNDDVGYDQDKEMQMTFEKFMKIQEMVANSGLVSRDLIERFNLFSGSDWKSAFKKGWDWYVSRECKDAEEFGKQVKQNNHLEKRLNIIPPQCIDDICNTMIATGVPEAGAITLAITNCFNTQISKAGLSVATKEGDETKAKLNGATSPEAKLFDWEFAAAKMVKGDNPSVQGKLGPLDLDFQLTPHMCSNALHFIQQSRCNFLKGATMMVGNAKHAWQFSLKQRKHDDNSNDPPEKEKTD</sequence>
<proteinExistence type="predicted"/>
<accession>A0A6A6GV72</accession>
<dbReference type="EMBL" id="ML991862">
    <property type="protein sequence ID" value="KAF2229501.1"/>
    <property type="molecule type" value="Genomic_DNA"/>
</dbReference>
<evidence type="ECO:0000256" key="2">
    <source>
        <dbReference type="SAM" id="SignalP"/>
    </source>
</evidence>
<name>A0A6A6GV72_VIRVR</name>
<feature type="region of interest" description="Disordered" evidence="1">
    <location>
        <begin position="359"/>
        <end position="379"/>
    </location>
</feature>
<evidence type="ECO:0000256" key="1">
    <source>
        <dbReference type="SAM" id="MobiDB-lite"/>
    </source>
</evidence>
<keyword evidence="4" id="KW-1185">Reference proteome</keyword>
<feature type="signal peptide" evidence="2">
    <location>
        <begin position="1"/>
        <end position="23"/>
    </location>
</feature>
<dbReference type="AlphaFoldDB" id="A0A6A6GV72"/>
<dbReference type="Proteomes" id="UP000800092">
    <property type="component" value="Unassembled WGS sequence"/>
</dbReference>
<feature type="chain" id="PRO_5025504338" evidence="2">
    <location>
        <begin position="24"/>
        <end position="379"/>
    </location>
</feature>
<evidence type="ECO:0000313" key="3">
    <source>
        <dbReference type="EMBL" id="KAF2229501.1"/>
    </source>
</evidence>
<protein>
    <submittedName>
        <fullName evidence="3">Uncharacterized protein</fullName>
    </submittedName>
</protein>